<sequence length="50" mass="5886">MSLRWGYEEVKGFSSPVKKAEVINDWTWWALFGAVIIMEVIFILKILEKI</sequence>
<evidence type="ECO:0000256" key="1">
    <source>
        <dbReference type="SAM" id="Phobius"/>
    </source>
</evidence>
<feature type="transmembrane region" description="Helical" evidence="1">
    <location>
        <begin position="26"/>
        <end position="47"/>
    </location>
</feature>
<reference evidence="2" key="1">
    <citation type="journal article" date="2014" name="Front. Microbiol.">
        <title>High frequency of phylogenetically diverse reductive dehalogenase-homologous genes in deep subseafloor sedimentary metagenomes.</title>
        <authorList>
            <person name="Kawai M."/>
            <person name="Futagami T."/>
            <person name="Toyoda A."/>
            <person name="Takaki Y."/>
            <person name="Nishi S."/>
            <person name="Hori S."/>
            <person name="Arai W."/>
            <person name="Tsubouchi T."/>
            <person name="Morono Y."/>
            <person name="Uchiyama I."/>
            <person name="Ito T."/>
            <person name="Fujiyama A."/>
            <person name="Inagaki F."/>
            <person name="Takami H."/>
        </authorList>
    </citation>
    <scope>NUCLEOTIDE SEQUENCE</scope>
    <source>
        <strain evidence="2">Expedition CK06-06</strain>
    </source>
</reference>
<keyword evidence="1" id="KW-0812">Transmembrane</keyword>
<accession>X1G1V6</accession>
<dbReference type="AlphaFoldDB" id="X1G1V6"/>
<gene>
    <name evidence="2" type="ORF">S03H2_31815</name>
</gene>
<evidence type="ECO:0000313" key="2">
    <source>
        <dbReference type="EMBL" id="GAH51237.1"/>
    </source>
</evidence>
<dbReference type="EMBL" id="BARU01019315">
    <property type="protein sequence ID" value="GAH51237.1"/>
    <property type="molecule type" value="Genomic_DNA"/>
</dbReference>
<keyword evidence="1" id="KW-1133">Transmembrane helix</keyword>
<comment type="caution">
    <text evidence="2">The sequence shown here is derived from an EMBL/GenBank/DDBJ whole genome shotgun (WGS) entry which is preliminary data.</text>
</comment>
<protein>
    <submittedName>
        <fullName evidence="2">Uncharacterized protein</fullName>
    </submittedName>
</protein>
<proteinExistence type="predicted"/>
<name>X1G1V6_9ZZZZ</name>
<organism evidence="2">
    <name type="scientific">marine sediment metagenome</name>
    <dbReference type="NCBI Taxonomy" id="412755"/>
    <lineage>
        <taxon>unclassified sequences</taxon>
        <taxon>metagenomes</taxon>
        <taxon>ecological metagenomes</taxon>
    </lineage>
</organism>
<keyword evidence="1" id="KW-0472">Membrane</keyword>